<dbReference type="InterPro" id="IPR050360">
    <property type="entry name" value="MFS_Sugar_Transporters"/>
</dbReference>
<comment type="similarity">
    <text evidence="2 8">Belongs to the major facilitator superfamily. Sugar transporter (TC 2.A.1.1) family.</text>
</comment>
<reference evidence="12 13" key="1">
    <citation type="journal article" name="Sci. Rep.">
        <title>Telomere-to-telomere assembled and centromere annotated genomes of the two main subspecies of the button mushroom Agaricus bisporus reveal especially polymorphic chromosome ends.</title>
        <authorList>
            <person name="Sonnenberg A.S.M."/>
            <person name="Sedaghat-Telgerd N."/>
            <person name="Lavrijssen B."/>
            <person name="Ohm R.A."/>
            <person name="Hendrickx P.M."/>
            <person name="Scholtmeijer K."/>
            <person name="Baars J.J.P."/>
            <person name="van Peer A."/>
        </authorList>
    </citation>
    <scope>NUCLEOTIDE SEQUENCE [LARGE SCALE GENOMIC DNA]</scope>
    <source>
        <strain evidence="12 13">H119_p4</strain>
    </source>
</reference>
<dbReference type="NCBIfam" id="TIGR00879">
    <property type="entry name" value="SP"/>
    <property type="match status" value="1"/>
</dbReference>
<dbReference type="InterPro" id="IPR005828">
    <property type="entry name" value="MFS_sugar_transport-like"/>
</dbReference>
<keyword evidence="5 10" id="KW-1133">Transmembrane helix</keyword>
<dbReference type="PANTHER" id="PTHR48022:SF81">
    <property type="entry name" value="MAJOR FACILITATOR SUPERFAMILY (MFS) PROFILE DOMAIN-CONTAINING PROTEIN"/>
    <property type="match status" value="1"/>
</dbReference>
<feature type="transmembrane region" description="Helical" evidence="10">
    <location>
        <begin position="16"/>
        <end position="43"/>
    </location>
</feature>
<dbReference type="PROSITE" id="PS00217">
    <property type="entry name" value="SUGAR_TRANSPORT_2"/>
    <property type="match status" value="1"/>
</dbReference>
<feature type="transmembrane region" description="Helical" evidence="10">
    <location>
        <begin position="419"/>
        <end position="442"/>
    </location>
</feature>
<name>A0A8H7F183_AGABI</name>
<feature type="transmembrane region" description="Helical" evidence="10">
    <location>
        <begin position="120"/>
        <end position="147"/>
    </location>
</feature>
<feature type="transmembrane region" description="Helical" evidence="10">
    <location>
        <begin position="95"/>
        <end position="114"/>
    </location>
</feature>
<dbReference type="InterPro" id="IPR005829">
    <property type="entry name" value="Sugar_transporter_CS"/>
</dbReference>
<feature type="transmembrane region" description="Helical" evidence="10">
    <location>
        <begin position="63"/>
        <end position="83"/>
    </location>
</feature>
<feature type="transmembrane region" description="Helical" evidence="10">
    <location>
        <begin position="382"/>
        <end position="407"/>
    </location>
</feature>
<feature type="transmembrane region" description="Helical" evidence="10">
    <location>
        <begin position="315"/>
        <end position="338"/>
    </location>
</feature>
<comment type="subcellular location">
    <subcellularLocation>
        <location evidence="1">Membrane</location>
        <topology evidence="1">Multi-pass membrane protein</topology>
    </subcellularLocation>
</comment>
<feature type="region of interest" description="Disordered" evidence="9">
    <location>
        <begin position="517"/>
        <end position="536"/>
    </location>
</feature>
<feature type="transmembrane region" description="Helical" evidence="10">
    <location>
        <begin position="448"/>
        <end position="468"/>
    </location>
</feature>
<feature type="transmembrane region" description="Helical" evidence="10">
    <location>
        <begin position="191"/>
        <end position="212"/>
    </location>
</feature>
<comment type="caution">
    <text evidence="12">The sequence shown here is derived from an EMBL/GenBank/DDBJ whole genome shotgun (WGS) entry which is preliminary data.</text>
</comment>
<dbReference type="SUPFAM" id="SSF103473">
    <property type="entry name" value="MFS general substrate transporter"/>
    <property type="match status" value="1"/>
</dbReference>
<feature type="transmembrane region" description="Helical" evidence="10">
    <location>
        <begin position="278"/>
        <end position="295"/>
    </location>
</feature>
<dbReference type="Proteomes" id="UP000629468">
    <property type="component" value="Unassembled WGS sequence"/>
</dbReference>
<sequence>MNLQKEIQEFLDHRNAYILSASACLGSVYFGWDIGLIGGVLAMQSFQEYFGLDKKSPAQKADINGNIVAILQAGCFFGALGAGYISSRWGRKPSLLASGVIYMIGSLIQSIVGLRRSQAVALPVLYCGRFMGGLGVGMVSALVPSYVSESVPRMIRGRCTGMIQLANNVGIMLSFWVNYTSAKDIPFGEMQWRIPFIMQMIPGVFFILAMIFQPESPRWLVEHGQYEKAAMVLARNSGTDIDDPALVQTVEDIKLEFVGKKPLSILQQIRRMGDSQHVALRCFIPSLVMFFQQWTGTNAVNYFSPQIFESLGIKGTTATLFATGVYGAVKVVSVGAVLAFAIEGIGRKKCLLLGSIGQAVTMLWLGGYSGVYPDNIQGVMSYVSIVAVYLYAVFYSIGWGTISWVVAGEVAPNHLRSATLSFSTGVNWLFAFTVSKLTPILLDRIKNGTFFVFGSCCLVMVIWSYVCFPETSGYALEDMKYLFEQDVVIRSLQDAPGGKMFLWGRRAVPVVLLKDGVDGEDDPDGEANDYDSDLDSRQPLLIRAATSV</sequence>
<organism evidence="12 13">
    <name type="scientific">Agaricus bisporus var. burnettii</name>
    <dbReference type="NCBI Taxonomy" id="192524"/>
    <lineage>
        <taxon>Eukaryota</taxon>
        <taxon>Fungi</taxon>
        <taxon>Dikarya</taxon>
        <taxon>Basidiomycota</taxon>
        <taxon>Agaricomycotina</taxon>
        <taxon>Agaricomycetes</taxon>
        <taxon>Agaricomycetidae</taxon>
        <taxon>Agaricales</taxon>
        <taxon>Agaricineae</taxon>
        <taxon>Agaricaceae</taxon>
        <taxon>Agaricus</taxon>
    </lineage>
</organism>
<evidence type="ECO:0000313" key="13">
    <source>
        <dbReference type="Proteomes" id="UP000629468"/>
    </source>
</evidence>
<evidence type="ECO:0000256" key="6">
    <source>
        <dbReference type="ARBA" id="ARBA00023136"/>
    </source>
</evidence>
<feature type="domain" description="Major facilitator superfamily (MFS) profile" evidence="11">
    <location>
        <begin position="19"/>
        <end position="472"/>
    </location>
</feature>
<dbReference type="PROSITE" id="PS00216">
    <property type="entry name" value="SUGAR_TRANSPORT_1"/>
    <property type="match status" value="1"/>
</dbReference>
<keyword evidence="4 10" id="KW-0812">Transmembrane</keyword>
<dbReference type="PROSITE" id="PS50850">
    <property type="entry name" value="MFS"/>
    <property type="match status" value="1"/>
</dbReference>
<comment type="catalytic activity">
    <reaction evidence="7">
        <text>myo-inositol(out) + H(+)(out) = myo-inositol(in) + H(+)(in)</text>
        <dbReference type="Rhea" id="RHEA:60364"/>
        <dbReference type="ChEBI" id="CHEBI:15378"/>
        <dbReference type="ChEBI" id="CHEBI:17268"/>
    </reaction>
</comment>
<evidence type="ECO:0000256" key="10">
    <source>
        <dbReference type="SAM" id="Phobius"/>
    </source>
</evidence>
<dbReference type="Gene3D" id="1.20.1250.20">
    <property type="entry name" value="MFS general substrate transporter like domains"/>
    <property type="match status" value="1"/>
</dbReference>
<dbReference type="InterPro" id="IPR020846">
    <property type="entry name" value="MFS_dom"/>
</dbReference>
<dbReference type="GO" id="GO:0005351">
    <property type="term" value="F:carbohydrate:proton symporter activity"/>
    <property type="evidence" value="ECO:0007669"/>
    <property type="project" value="TreeGrafter"/>
</dbReference>
<evidence type="ECO:0000259" key="11">
    <source>
        <dbReference type="PROSITE" id="PS50850"/>
    </source>
</evidence>
<keyword evidence="6 10" id="KW-0472">Membrane</keyword>
<dbReference type="Pfam" id="PF00083">
    <property type="entry name" value="Sugar_tr"/>
    <property type="match status" value="1"/>
</dbReference>
<dbReference type="PRINTS" id="PR00171">
    <property type="entry name" value="SUGRTRNSPORT"/>
</dbReference>
<evidence type="ECO:0000256" key="3">
    <source>
        <dbReference type="ARBA" id="ARBA00022448"/>
    </source>
</evidence>
<evidence type="ECO:0000256" key="4">
    <source>
        <dbReference type="ARBA" id="ARBA00022692"/>
    </source>
</evidence>
<protein>
    <recommendedName>
        <fullName evidence="11">Major facilitator superfamily (MFS) profile domain-containing protein</fullName>
    </recommendedName>
</protein>
<evidence type="ECO:0000256" key="5">
    <source>
        <dbReference type="ARBA" id="ARBA00022989"/>
    </source>
</evidence>
<evidence type="ECO:0000256" key="9">
    <source>
        <dbReference type="SAM" id="MobiDB-lite"/>
    </source>
</evidence>
<dbReference type="FunFam" id="1.20.1250.20:FF:000134">
    <property type="entry name" value="MFS sugar transporter protein"/>
    <property type="match status" value="1"/>
</dbReference>
<feature type="transmembrane region" description="Helical" evidence="10">
    <location>
        <begin position="350"/>
        <end position="370"/>
    </location>
</feature>
<dbReference type="EMBL" id="JABXXO010000008">
    <property type="protein sequence ID" value="KAF7771758.1"/>
    <property type="molecule type" value="Genomic_DNA"/>
</dbReference>
<evidence type="ECO:0000256" key="8">
    <source>
        <dbReference type="RuleBase" id="RU003346"/>
    </source>
</evidence>
<dbReference type="InterPro" id="IPR003663">
    <property type="entry name" value="Sugar/inositol_transpt"/>
</dbReference>
<evidence type="ECO:0000256" key="7">
    <source>
        <dbReference type="ARBA" id="ARBA00049119"/>
    </source>
</evidence>
<keyword evidence="3 8" id="KW-0813">Transport</keyword>
<dbReference type="InterPro" id="IPR036259">
    <property type="entry name" value="MFS_trans_sf"/>
</dbReference>
<feature type="transmembrane region" description="Helical" evidence="10">
    <location>
        <begin position="159"/>
        <end position="179"/>
    </location>
</feature>
<dbReference type="PANTHER" id="PTHR48022">
    <property type="entry name" value="PLASTIDIC GLUCOSE TRANSPORTER 4"/>
    <property type="match status" value="1"/>
</dbReference>
<evidence type="ECO:0000256" key="1">
    <source>
        <dbReference type="ARBA" id="ARBA00004141"/>
    </source>
</evidence>
<accession>A0A8H7F183</accession>
<gene>
    <name evidence="12" type="ORF">Agabi119p4_6069</name>
</gene>
<evidence type="ECO:0000256" key="2">
    <source>
        <dbReference type="ARBA" id="ARBA00010992"/>
    </source>
</evidence>
<dbReference type="GO" id="GO:0016020">
    <property type="term" value="C:membrane"/>
    <property type="evidence" value="ECO:0007669"/>
    <property type="project" value="UniProtKB-SubCell"/>
</dbReference>
<dbReference type="AlphaFoldDB" id="A0A8H7F183"/>
<evidence type="ECO:0000313" key="12">
    <source>
        <dbReference type="EMBL" id="KAF7771758.1"/>
    </source>
</evidence>
<proteinExistence type="inferred from homology"/>
<feature type="compositionally biased region" description="Acidic residues" evidence="9">
    <location>
        <begin position="518"/>
        <end position="533"/>
    </location>
</feature>